<name>A0A7J6F6F3_CANSA</name>
<evidence type="ECO:0000256" key="1">
    <source>
        <dbReference type="ARBA" id="ARBA00004167"/>
    </source>
</evidence>
<feature type="domain" description="Wall-associated receptor kinase galacturonan-binding" evidence="3">
    <location>
        <begin position="7"/>
        <end position="71"/>
    </location>
</feature>
<dbReference type="InterPro" id="IPR025287">
    <property type="entry name" value="WAK_GUB"/>
</dbReference>
<dbReference type="AlphaFoldDB" id="A0A7J6F6F3"/>
<evidence type="ECO:0000313" key="4">
    <source>
        <dbReference type="EMBL" id="KAF4365320.1"/>
    </source>
</evidence>
<evidence type="ECO:0000256" key="2">
    <source>
        <dbReference type="ARBA" id="ARBA00022729"/>
    </source>
</evidence>
<evidence type="ECO:0000313" key="5">
    <source>
        <dbReference type="Proteomes" id="UP000525078"/>
    </source>
</evidence>
<organism evidence="4 5">
    <name type="scientific">Cannabis sativa</name>
    <name type="common">Hemp</name>
    <name type="synonym">Marijuana</name>
    <dbReference type="NCBI Taxonomy" id="3483"/>
    <lineage>
        <taxon>Eukaryota</taxon>
        <taxon>Viridiplantae</taxon>
        <taxon>Streptophyta</taxon>
        <taxon>Embryophyta</taxon>
        <taxon>Tracheophyta</taxon>
        <taxon>Spermatophyta</taxon>
        <taxon>Magnoliopsida</taxon>
        <taxon>eudicotyledons</taxon>
        <taxon>Gunneridae</taxon>
        <taxon>Pentapetalae</taxon>
        <taxon>rosids</taxon>
        <taxon>fabids</taxon>
        <taxon>Rosales</taxon>
        <taxon>Cannabaceae</taxon>
        <taxon>Cannabis</taxon>
    </lineage>
</organism>
<protein>
    <recommendedName>
        <fullName evidence="3">Wall-associated receptor kinase galacturonan-binding domain-containing protein</fullName>
    </recommendedName>
</protein>
<dbReference type="GO" id="GO:0030247">
    <property type="term" value="F:polysaccharide binding"/>
    <property type="evidence" value="ECO:0007669"/>
    <property type="project" value="InterPro"/>
</dbReference>
<comment type="subcellular location">
    <subcellularLocation>
        <location evidence="1">Membrane</location>
        <topology evidence="1">Single-pass membrane protein</topology>
    </subcellularLocation>
</comment>
<accession>A0A7J6F6F3</accession>
<proteinExistence type="predicted"/>
<dbReference type="PANTHER" id="PTHR33491">
    <property type="entry name" value="OSJNBA0016N04.9 PROTEIN"/>
    <property type="match status" value="1"/>
</dbReference>
<dbReference type="EMBL" id="JAATIP010000160">
    <property type="protein sequence ID" value="KAF4365320.1"/>
    <property type="molecule type" value="Genomic_DNA"/>
</dbReference>
<gene>
    <name evidence="4" type="ORF">F8388_017886</name>
</gene>
<sequence>MVNSPNCETKCGDVEVPYPFGIHHQNCAINKDIDKYFFLNCNTSSGSPKLIYGINLEVSSIDVEKATMNVKNFYSYDCYSKNGSLSITLSKFFTLSDSENKLFGLGCHTQAVKNNTSVVVDWVVGNQTCEQAQLNSSSSSYVCGENTDCYYSENGGGYQCQDAKIQWEGTNACAYVVCTAMKDMEIVKELALLLLL</sequence>
<keyword evidence="2" id="KW-0732">Signal</keyword>
<evidence type="ECO:0000259" key="3">
    <source>
        <dbReference type="Pfam" id="PF13947"/>
    </source>
</evidence>
<comment type="caution">
    <text evidence="4">The sequence shown here is derived from an EMBL/GenBank/DDBJ whole genome shotgun (WGS) entry which is preliminary data.</text>
</comment>
<dbReference type="Proteomes" id="UP000525078">
    <property type="component" value="Unassembled WGS sequence"/>
</dbReference>
<dbReference type="Pfam" id="PF13947">
    <property type="entry name" value="GUB_WAK_bind"/>
    <property type="match status" value="1"/>
</dbReference>
<reference evidence="4 5" key="1">
    <citation type="journal article" date="2020" name="bioRxiv">
        <title>Sequence and annotation of 42 cannabis genomes reveals extensive copy number variation in cannabinoid synthesis and pathogen resistance genes.</title>
        <authorList>
            <person name="Mckernan K.J."/>
            <person name="Helbert Y."/>
            <person name="Kane L.T."/>
            <person name="Ebling H."/>
            <person name="Zhang L."/>
            <person name="Liu B."/>
            <person name="Eaton Z."/>
            <person name="Mclaughlin S."/>
            <person name="Kingan S."/>
            <person name="Baybayan P."/>
            <person name="Concepcion G."/>
            <person name="Jordan M."/>
            <person name="Riva A."/>
            <person name="Barbazuk W."/>
            <person name="Harkins T."/>
        </authorList>
    </citation>
    <scope>NUCLEOTIDE SEQUENCE [LARGE SCALE GENOMIC DNA]</scope>
    <source>
        <strain evidence="5">cv. Jamaican Lion 4</strain>
        <tissue evidence="4">Leaf</tissue>
    </source>
</reference>
<dbReference type="GO" id="GO:0016020">
    <property type="term" value="C:membrane"/>
    <property type="evidence" value="ECO:0007669"/>
    <property type="project" value="UniProtKB-SubCell"/>
</dbReference>